<keyword evidence="7" id="KW-0788">Thiol protease</keyword>
<dbReference type="GO" id="GO:0005634">
    <property type="term" value="C:nucleus"/>
    <property type="evidence" value="ECO:0007669"/>
    <property type="project" value="TreeGrafter"/>
</dbReference>
<dbReference type="Proteomes" id="UP000314982">
    <property type="component" value="Unassembled WGS sequence"/>
</dbReference>
<dbReference type="PROSITE" id="PS50802">
    <property type="entry name" value="OTU"/>
    <property type="match status" value="1"/>
</dbReference>
<dbReference type="InterPro" id="IPR042467">
    <property type="entry name" value="Peptidase_C65_otubain_sub2"/>
</dbReference>
<keyword evidence="10" id="KW-1185">Reference proteome</keyword>
<dbReference type="Gene3D" id="3.30.200.60">
    <property type="entry name" value="Peptidase C65 Otubain, subdomain 1"/>
    <property type="match status" value="1"/>
</dbReference>
<evidence type="ECO:0000256" key="3">
    <source>
        <dbReference type="ARBA" id="ARBA00012759"/>
    </source>
</evidence>
<evidence type="ECO:0000313" key="10">
    <source>
        <dbReference type="Proteomes" id="UP000314982"/>
    </source>
</evidence>
<dbReference type="Pfam" id="PF10275">
    <property type="entry name" value="Peptidase_C65"/>
    <property type="match status" value="1"/>
</dbReference>
<keyword evidence="5" id="KW-0833">Ubl conjugation pathway</keyword>
<comment type="catalytic activity">
    <reaction evidence="1">
        <text>Thiol-dependent hydrolysis of ester, thioester, amide, peptide and isopeptide bonds formed by the C-terminal Gly of ubiquitin (a 76-residue protein attached to proteins as an intracellular targeting signal).</text>
        <dbReference type="EC" id="3.4.19.12"/>
    </reaction>
</comment>
<dbReference type="PANTHER" id="PTHR12931:SF15">
    <property type="entry name" value="UBIQUITIN THIOESTERASE OTUBAIN-LIKE"/>
    <property type="match status" value="1"/>
</dbReference>
<dbReference type="InterPro" id="IPR003323">
    <property type="entry name" value="OTU_dom"/>
</dbReference>
<dbReference type="PANTHER" id="PTHR12931">
    <property type="entry name" value="UBIQUITIN THIOLESTERASE PROTEIN OTUB"/>
    <property type="match status" value="1"/>
</dbReference>
<evidence type="ECO:0000313" key="9">
    <source>
        <dbReference type="Ensembl" id="ENSHHUP00000088708.1"/>
    </source>
</evidence>
<dbReference type="GO" id="GO:0004843">
    <property type="term" value="F:cysteine-type deubiquitinase activity"/>
    <property type="evidence" value="ECO:0007669"/>
    <property type="project" value="UniProtKB-EC"/>
</dbReference>
<evidence type="ECO:0000256" key="2">
    <source>
        <dbReference type="ARBA" id="ARBA00006579"/>
    </source>
</evidence>
<reference evidence="9" key="2">
    <citation type="submission" date="2025-08" db="UniProtKB">
        <authorList>
            <consortium name="Ensembl"/>
        </authorList>
    </citation>
    <scope>IDENTIFICATION</scope>
</reference>
<keyword evidence="6" id="KW-0378">Hydrolase</keyword>
<dbReference type="SUPFAM" id="SSF54001">
    <property type="entry name" value="Cysteine proteinases"/>
    <property type="match status" value="1"/>
</dbReference>
<accession>A0A4W5RRU9</accession>
<dbReference type="Gene3D" id="1.20.1300.20">
    <property type="entry name" value="Peptidase C65 Otubain, subdomain 2"/>
    <property type="match status" value="1"/>
</dbReference>
<dbReference type="GO" id="GO:2000780">
    <property type="term" value="P:negative regulation of double-strand break repair"/>
    <property type="evidence" value="ECO:0007669"/>
    <property type="project" value="TreeGrafter"/>
</dbReference>
<dbReference type="GO" id="GO:0071108">
    <property type="term" value="P:protein K48-linked deubiquitination"/>
    <property type="evidence" value="ECO:0007669"/>
    <property type="project" value="TreeGrafter"/>
</dbReference>
<evidence type="ECO:0000256" key="5">
    <source>
        <dbReference type="ARBA" id="ARBA00022786"/>
    </source>
</evidence>
<dbReference type="GO" id="GO:0006508">
    <property type="term" value="P:proteolysis"/>
    <property type="evidence" value="ECO:0007669"/>
    <property type="project" value="UniProtKB-KW"/>
</dbReference>
<feature type="domain" description="OTU" evidence="8">
    <location>
        <begin position="81"/>
        <end position="272"/>
    </location>
</feature>
<reference evidence="9" key="3">
    <citation type="submission" date="2025-09" db="UniProtKB">
        <authorList>
            <consortium name="Ensembl"/>
        </authorList>
    </citation>
    <scope>IDENTIFICATION</scope>
</reference>
<dbReference type="Ensembl" id="ENSHHUT00000091466.1">
    <property type="protein sequence ID" value="ENSHHUP00000088708.1"/>
    <property type="gene ID" value="ENSHHUG00000051255.1"/>
</dbReference>
<evidence type="ECO:0000256" key="4">
    <source>
        <dbReference type="ARBA" id="ARBA00022670"/>
    </source>
</evidence>
<dbReference type="InterPro" id="IPR019400">
    <property type="entry name" value="Peptidase_C65_otubain"/>
</dbReference>
<evidence type="ECO:0000256" key="7">
    <source>
        <dbReference type="ARBA" id="ARBA00022807"/>
    </source>
</evidence>
<dbReference type="FunFam" id="1.20.1300.20:FF:000001">
    <property type="entry name" value="Ubiquitin thioesterase OTUB1"/>
    <property type="match status" value="1"/>
</dbReference>
<evidence type="ECO:0000256" key="6">
    <source>
        <dbReference type="ARBA" id="ARBA00022801"/>
    </source>
</evidence>
<organism evidence="9 10">
    <name type="scientific">Hucho hucho</name>
    <name type="common">huchen</name>
    <dbReference type="NCBI Taxonomy" id="62062"/>
    <lineage>
        <taxon>Eukaryota</taxon>
        <taxon>Metazoa</taxon>
        <taxon>Chordata</taxon>
        <taxon>Craniata</taxon>
        <taxon>Vertebrata</taxon>
        <taxon>Euteleostomi</taxon>
        <taxon>Actinopterygii</taxon>
        <taxon>Neopterygii</taxon>
        <taxon>Teleostei</taxon>
        <taxon>Protacanthopterygii</taxon>
        <taxon>Salmoniformes</taxon>
        <taxon>Salmonidae</taxon>
        <taxon>Salmoninae</taxon>
        <taxon>Hucho</taxon>
    </lineage>
</organism>
<dbReference type="AlphaFoldDB" id="A0A4W5RRU9"/>
<dbReference type="GeneTree" id="ENSGT00390000006979"/>
<protein>
    <recommendedName>
        <fullName evidence="3">ubiquitinyl hydrolase 1</fullName>
        <ecNumber evidence="3">3.4.19.12</ecNumber>
    </recommendedName>
</protein>
<comment type="similarity">
    <text evidence="2">Belongs to the peptidase C65 family.</text>
</comment>
<name>A0A4W5RRU9_9TELE</name>
<dbReference type="InterPro" id="IPR038765">
    <property type="entry name" value="Papain-like_cys_pep_sf"/>
</dbReference>
<keyword evidence="4" id="KW-0645">Protease</keyword>
<proteinExistence type="inferred from homology"/>
<dbReference type="EC" id="3.4.19.12" evidence="3"/>
<dbReference type="GO" id="GO:0043130">
    <property type="term" value="F:ubiquitin binding"/>
    <property type="evidence" value="ECO:0007669"/>
    <property type="project" value="TreeGrafter"/>
</dbReference>
<dbReference type="STRING" id="62062.ENSHHUP00000088708"/>
<dbReference type="InterPro" id="IPR042468">
    <property type="entry name" value="Peptidase_C65_otubain_sub1"/>
</dbReference>
<sequence>MMHQGQSRDQVEEVGILLIAVKNLAEQHLHHYGPLEEMDMLTMMDMVKTEPGQFVSSREEISTYLLEVEAAKYREICSQYKYMRKIRGDGNCFYRALCFGHLESLLQNDRALQRFKETVKQSGRELLAAGFDESSFKDMLDMFVGVLEQCEADEQGDALLQLFNEQTTSDSMVQYLRLLTSAYLQNHADFFSHFVEAPSLKVYCTREVETMAMECDHVDILALSEALGVSIHIASVEGGDGHRLAHHTIPEGAEPCLHLLYKTAHYDILYPHCH</sequence>
<evidence type="ECO:0000256" key="1">
    <source>
        <dbReference type="ARBA" id="ARBA00000707"/>
    </source>
</evidence>
<reference evidence="10" key="1">
    <citation type="submission" date="2018-06" db="EMBL/GenBank/DDBJ databases">
        <title>Genome assembly of Danube salmon.</title>
        <authorList>
            <person name="Macqueen D.J."/>
            <person name="Gundappa M.K."/>
        </authorList>
    </citation>
    <scope>NUCLEOTIDE SEQUENCE [LARGE SCALE GENOMIC DNA]</scope>
</reference>
<evidence type="ECO:0000259" key="8">
    <source>
        <dbReference type="PROSITE" id="PS50802"/>
    </source>
</evidence>